<evidence type="ECO:0000313" key="1">
    <source>
        <dbReference type="EMBL" id="MDR6218849.1"/>
    </source>
</evidence>
<proteinExistence type="predicted"/>
<accession>A0AAE3XDB3</accession>
<dbReference type="Proteomes" id="UP001185331">
    <property type="component" value="Unassembled WGS sequence"/>
</dbReference>
<gene>
    <name evidence="1" type="ORF">J2Y00_002446</name>
</gene>
<protein>
    <submittedName>
        <fullName evidence="1">Uncharacterized protein</fullName>
    </submittedName>
</protein>
<evidence type="ECO:0000313" key="2">
    <source>
        <dbReference type="Proteomes" id="UP001185331"/>
    </source>
</evidence>
<sequence>MLHDVKAQAKRARAILEEEHGVTFSHAQALHFIARTLGYSSAQAMKRDHSRTATPRLGYPLTLLLEYRGEDHEDHTAQWTLTLASEADRAAAAQAYAALRDHHRIPAANCFTLNSRAVVMEDHQTFDQPGDVRGHFYDLTARIDLHDPERPSLGALSVTRGSYRVDLEDTGEGRDGAHDPEDPTDQAFLRFTVSECQGGEWQELEGTSYCTRIPVTVEERRARELAEYILSEIIDAARGGLSVKKTCEALSWLTGND</sequence>
<organism evidence="1 2">
    <name type="scientific">Deinococcus soli</name>
    <name type="common">ex Cha et al. 2016</name>
    <dbReference type="NCBI Taxonomy" id="1309411"/>
    <lineage>
        <taxon>Bacteria</taxon>
        <taxon>Thermotogati</taxon>
        <taxon>Deinococcota</taxon>
        <taxon>Deinococci</taxon>
        <taxon>Deinococcales</taxon>
        <taxon>Deinococcaceae</taxon>
        <taxon>Deinococcus</taxon>
    </lineage>
</organism>
<comment type="caution">
    <text evidence="1">The sequence shown here is derived from an EMBL/GenBank/DDBJ whole genome shotgun (WGS) entry which is preliminary data.</text>
</comment>
<reference evidence="1" key="1">
    <citation type="submission" date="2023-07" db="EMBL/GenBank/DDBJ databases">
        <title>Sorghum-associated microbial communities from plants grown in Nebraska, USA.</title>
        <authorList>
            <person name="Schachtman D."/>
        </authorList>
    </citation>
    <scope>NUCLEOTIDE SEQUENCE</scope>
    <source>
        <strain evidence="1">BE330</strain>
    </source>
</reference>
<dbReference type="RefSeq" id="WP_309853546.1">
    <property type="nucleotide sequence ID" value="NZ_JAVDQJ010000004.1"/>
</dbReference>
<dbReference type="AlphaFoldDB" id="A0AAE3XDB3"/>
<dbReference type="EMBL" id="JAVDQK010000005">
    <property type="protein sequence ID" value="MDR6218849.1"/>
    <property type="molecule type" value="Genomic_DNA"/>
</dbReference>
<name>A0AAE3XDB3_9DEIO</name>